<evidence type="ECO:0000313" key="6">
    <source>
        <dbReference type="Proteomes" id="UP000194127"/>
    </source>
</evidence>
<name>A0A1X6MJL1_9APHY</name>
<dbReference type="PANTHER" id="PTHR43976:SF16">
    <property type="entry name" value="SHORT-CHAIN DEHYDROGENASE_REDUCTASE FAMILY PROTEIN"/>
    <property type="match status" value="1"/>
</dbReference>
<evidence type="ECO:0000256" key="2">
    <source>
        <dbReference type="ARBA" id="ARBA00022857"/>
    </source>
</evidence>
<dbReference type="Pfam" id="PF00106">
    <property type="entry name" value="adh_short"/>
    <property type="match status" value="1"/>
</dbReference>
<dbReference type="STRING" id="670580.A0A1X6MJL1"/>
<comment type="similarity">
    <text evidence="1 4">Belongs to the short-chain dehydrogenases/reductases (SDR) family.</text>
</comment>
<dbReference type="PRINTS" id="PR00080">
    <property type="entry name" value="SDRFAMILY"/>
</dbReference>
<evidence type="ECO:0000313" key="5">
    <source>
        <dbReference type="EMBL" id="OSX56223.1"/>
    </source>
</evidence>
<organism evidence="5 6">
    <name type="scientific">Postia placenta MAD-698-R-SB12</name>
    <dbReference type="NCBI Taxonomy" id="670580"/>
    <lineage>
        <taxon>Eukaryota</taxon>
        <taxon>Fungi</taxon>
        <taxon>Dikarya</taxon>
        <taxon>Basidiomycota</taxon>
        <taxon>Agaricomycotina</taxon>
        <taxon>Agaricomycetes</taxon>
        <taxon>Polyporales</taxon>
        <taxon>Adustoporiaceae</taxon>
        <taxon>Rhodonia</taxon>
    </lineage>
</organism>
<sequence>MSPKVWFITGSSTGFGRSMTELILKKGDIAVATLRQPDALSDLVAKYPADQLLVLKLDVAKPEEVSAAFSSAVAKFGRIDVVLNNAAYFALGEVEGTPDEIAQYMFRVNFWGAMYVSKEAIKVFREVNKPAGGRLLQISSVAGIIATAGLGYYVASKHALEGLSDTLAAEMDPEWNIKASCLPLTQNAAHQPGAFRTNAIGNLVKLPQPPAYIKPTLPANITRGHLQTPFGADPDKAAEKMYRLSELHDPPLHFPLGKDAVVVMRKKIAAISVDFDQYESWSDDL</sequence>
<gene>
    <name evidence="5" type="ORF">POSPLADRAFT_1160336</name>
</gene>
<reference evidence="5 6" key="1">
    <citation type="submission" date="2017-04" db="EMBL/GenBank/DDBJ databases">
        <title>Genome Sequence of the Model Brown-Rot Fungus Postia placenta SB12.</title>
        <authorList>
            <consortium name="DOE Joint Genome Institute"/>
            <person name="Gaskell J."/>
            <person name="Kersten P."/>
            <person name="Larrondo L.F."/>
            <person name="Canessa P."/>
            <person name="Martinez D."/>
            <person name="Hibbett D."/>
            <person name="Schmoll M."/>
            <person name="Kubicek C.P."/>
            <person name="Martinez A.T."/>
            <person name="Yadav J."/>
            <person name="Master E."/>
            <person name="Magnuson J.K."/>
            <person name="James T."/>
            <person name="Yaver D."/>
            <person name="Berka R."/>
            <person name="Labutti K."/>
            <person name="Lipzen A."/>
            <person name="Aerts A."/>
            <person name="Barry K."/>
            <person name="Henrissat B."/>
            <person name="Blanchette R."/>
            <person name="Grigoriev I."/>
            <person name="Cullen D."/>
        </authorList>
    </citation>
    <scope>NUCLEOTIDE SEQUENCE [LARGE SCALE GENOMIC DNA]</scope>
    <source>
        <strain evidence="5 6">MAD-698-R-SB12</strain>
    </source>
</reference>
<dbReference type="InterPro" id="IPR036291">
    <property type="entry name" value="NAD(P)-bd_dom_sf"/>
</dbReference>
<dbReference type="InterPro" id="IPR051911">
    <property type="entry name" value="SDR_oxidoreductase"/>
</dbReference>
<dbReference type="OrthoDB" id="1274115at2759"/>
<dbReference type="AlphaFoldDB" id="A0A1X6MJL1"/>
<proteinExistence type="inferred from homology"/>
<dbReference type="CDD" id="cd05374">
    <property type="entry name" value="17beta-HSD-like_SDR_c"/>
    <property type="match status" value="1"/>
</dbReference>
<dbReference type="InterPro" id="IPR002347">
    <property type="entry name" value="SDR_fam"/>
</dbReference>
<dbReference type="InterPro" id="IPR020904">
    <property type="entry name" value="Sc_DH/Rdtase_CS"/>
</dbReference>
<dbReference type="Proteomes" id="UP000194127">
    <property type="component" value="Unassembled WGS sequence"/>
</dbReference>
<keyword evidence="6" id="KW-1185">Reference proteome</keyword>
<dbReference type="GO" id="GO:0016491">
    <property type="term" value="F:oxidoreductase activity"/>
    <property type="evidence" value="ECO:0007669"/>
    <property type="project" value="UniProtKB-KW"/>
</dbReference>
<dbReference type="GeneID" id="36332479"/>
<evidence type="ECO:0000256" key="4">
    <source>
        <dbReference type="RuleBase" id="RU000363"/>
    </source>
</evidence>
<dbReference type="PANTHER" id="PTHR43976">
    <property type="entry name" value="SHORT CHAIN DEHYDROGENASE"/>
    <property type="match status" value="1"/>
</dbReference>
<dbReference type="PROSITE" id="PS00061">
    <property type="entry name" value="ADH_SHORT"/>
    <property type="match status" value="1"/>
</dbReference>
<dbReference type="EMBL" id="KZ110614">
    <property type="protein sequence ID" value="OSX56223.1"/>
    <property type="molecule type" value="Genomic_DNA"/>
</dbReference>
<evidence type="ECO:0000256" key="1">
    <source>
        <dbReference type="ARBA" id="ARBA00006484"/>
    </source>
</evidence>
<dbReference type="Gene3D" id="3.40.50.720">
    <property type="entry name" value="NAD(P)-binding Rossmann-like Domain"/>
    <property type="match status" value="1"/>
</dbReference>
<dbReference type="RefSeq" id="XP_024333017.1">
    <property type="nucleotide sequence ID" value="XM_024487530.1"/>
</dbReference>
<dbReference type="SUPFAM" id="SSF51735">
    <property type="entry name" value="NAD(P)-binding Rossmann-fold domains"/>
    <property type="match status" value="1"/>
</dbReference>
<dbReference type="PRINTS" id="PR00081">
    <property type="entry name" value="GDHRDH"/>
</dbReference>
<keyword evidence="2" id="KW-0521">NADP</keyword>
<evidence type="ECO:0000256" key="3">
    <source>
        <dbReference type="ARBA" id="ARBA00023002"/>
    </source>
</evidence>
<protein>
    <recommendedName>
        <fullName evidence="7">NAD(P)-binding protein</fullName>
    </recommendedName>
</protein>
<evidence type="ECO:0008006" key="7">
    <source>
        <dbReference type="Google" id="ProtNLM"/>
    </source>
</evidence>
<accession>A0A1X6MJL1</accession>
<keyword evidence="3" id="KW-0560">Oxidoreductase</keyword>